<keyword evidence="5 12" id="KW-0812">Transmembrane</keyword>
<dbReference type="EMBL" id="BANX01000033">
    <property type="protein sequence ID" value="GAC70301.1"/>
    <property type="molecule type" value="Genomic_DNA"/>
</dbReference>
<evidence type="ECO:0000256" key="11">
    <source>
        <dbReference type="SAM" id="MobiDB-lite"/>
    </source>
</evidence>
<dbReference type="SMART" id="SM00382">
    <property type="entry name" value="AAA"/>
    <property type="match status" value="2"/>
</dbReference>
<feature type="transmembrane region" description="Helical" evidence="12">
    <location>
        <begin position="254"/>
        <end position="280"/>
    </location>
</feature>
<keyword evidence="9 12" id="KW-0472">Membrane</keyword>
<feature type="transmembrane region" description="Helical" evidence="12">
    <location>
        <begin position="116"/>
        <end position="133"/>
    </location>
</feature>
<proteinExistence type="inferred from homology"/>
<dbReference type="Pfam" id="PF00664">
    <property type="entry name" value="ABC_membrane"/>
    <property type="match status" value="2"/>
</dbReference>
<dbReference type="PROSITE" id="PS00211">
    <property type="entry name" value="ABC_TRANSPORTER_1"/>
    <property type="match status" value="2"/>
</dbReference>
<dbReference type="SUPFAM" id="SSF90123">
    <property type="entry name" value="ABC transporter transmembrane region"/>
    <property type="match status" value="2"/>
</dbReference>
<sequence length="1181" mass="125376">MLAVIAGALALAPYVAVYAITVTLFDGAADSTRVWTIAAAVGAALVGRSVLSAASSHLAHVTAYRVLADLRLELVARLRRMPLDAVRRRPVGELKKTLGDDVEQLEEALAHGIPDLAAAIAVPITTTALLFFVDWRLALVALAALVIVVVVSGYGMSRAQKSNVEFLGIIARMNNSVMGFLQGIKVIRGYLRPDAGYHQAKRDIVDSFDAQQRLARGPLVWVVSAMSALAGLAVALLIPVAGSRFVSGGIDLGVLALFLVLGLAYLSPLMGLVGVLATIITRLQFAGAAVGELLVQPDLAEPTSPRRPDSSGPVEIRFERVRFAYGDEVVFDDLDLVVRAGSTVAVVGATGVGKSTMGRLLARFADPDAGRITIGGVDVRSLTTEDLVTLVAFVQQDEYLFAASLMDNIRIARPDATDEEVLAVADAAELTDLATTLPDGWRTVLSSGDGGLSGGQRQRVSIARALLKDAEVIVLDEATAALDARTEAATLKAIRELTAGRTTIAIAHRLATIRDADEIVLIADGGVAARGAHHELLADDRYRDLWRDYENAAGWQLDAATDATAADAPEPPPRRDDAALDEWDRAALSMVRPRIGGMGFLRQWQVLLGRGRADLLRRGLPRLLLEGLVRGVPILAVYLLLDNAIDAASGGDPVTIGQVWATCGLVVFGILARLLAAHWANRTVFTIAARGKADLQLSLIERLRRVPLGYFDRAEPSRTASVITSDTTMIDFQNVPQMLTSAVLQPVYLGAALMVIDWRLALCALAGLPIFLVATAVSDGVYHRAFADVHQARSAAGAALLEQARGAAVIRSAPESELTTRYRAAVESLRSASVSMSVRALPSTAIGSVAVELGLVLTIVVGAALYTGGGVSASVLLIFLMLSLVMYQPIQQLNELAGYRRNQQEIAAKIGEIWDEPILPEPLEPRSVQTIPPTVQFDAVDFAYRNVPDSIRPHDHLVLHDVSFTAPAGTITALVGSSGAGKTTVANLVGRLWDVTDGAVRIDGVDVRELGTESVMRLVTTVYQDSYLFGDTVAFNMRIGQPDATDAEIWRALEAAACADVVAALPDGLDTVLADGGTDLSGGQRQRLCIARALLKDSPVVVLDEAVASVDPTTESRIQQALASLMSGRTVIVIAHRLDTLHRVDQVVVLDGGRVTGVGPPTTMLDVPSDRTTSEPAGADV</sequence>
<keyword evidence="16" id="KW-1185">Reference proteome</keyword>
<feature type="domain" description="ABC transporter" evidence="13">
    <location>
        <begin position="316"/>
        <end position="549"/>
    </location>
</feature>
<dbReference type="CDD" id="cd07346">
    <property type="entry name" value="ABC_6TM_exporters"/>
    <property type="match status" value="1"/>
</dbReference>
<feature type="transmembrane region" description="Helical" evidence="12">
    <location>
        <begin position="653"/>
        <end position="676"/>
    </location>
</feature>
<feature type="transmembrane region" description="Helical" evidence="12">
    <location>
        <begin position="623"/>
        <end position="641"/>
    </location>
</feature>
<dbReference type="InterPro" id="IPR039421">
    <property type="entry name" value="Type_1_exporter"/>
</dbReference>
<comment type="caution">
    <text evidence="15">The sequence shown here is derived from an EMBL/GenBank/DDBJ whole genome shotgun (WGS) entry which is preliminary data.</text>
</comment>
<dbReference type="PROSITE" id="PS50893">
    <property type="entry name" value="ABC_TRANSPORTER_2"/>
    <property type="match status" value="2"/>
</dbReference>
<reference evidence="15 16" key="1">
    <citation type="submission" date="2013-01" db="EMBL/GenBank/DDBJ databases">
        <title>Whole genome shotgun sequence of Gordonia soli NBRC 108243.</title>
        <authorList>
            <person name="Isaki-Nakamura S."/>
            <person name="Hosoyama A."/>
            <person name="Tsuchikane K."/>
            <person name="Ando Y."/>
            <person name="Baba S."/>
            <person name="Ohji S."/>
            <person name="Hamada M."/>
            <person name="Tamura T."/>
            <person name="Yamazoe A."/>
            <person name="Yamazaki S."/>
            <person name="Fujita N."/>
        </authorList>
    </citation>
    <scope>NUCLEOTIDE SEQUENCE [LARGE SCALE GENOMIC DNA]</scope>
    <source>
        <strain evidence="15 16">NBRC 108243</strain>
    </source>
</reference>
<feature type="transmembrane region" description="Helical" evidence="12">
    <location>
        <begin position="35"/>
        <end position="55"/>
    </location>
</feature>
<dbReference type="PANTHER" id="PTHR43394:SF1">
    <property type="entry name" value="ATP-BINDING CASSETTE SUB-FAMILY B MEMBER 10, MITOCHONDRIAL"/>
    <property type="match status" value="1"/>
</dbReference>
<evidence type="ECO:0000256" key="12">
    <source>
        <dbReference type="SAM" id="Phobius"/>
    </source>
</evidence>
<dbReference type="Pfam" id="PF00005">
    <property type="entry name" value="ABC_tran"/>
    <property type="match status" value="2"/>
</dbReference>
<dbReference type="STRING" id="1223545.GS4_33_01170"/>
<evidence type="ECO:0000256" key="8">
    <source>
        <dbReference type="ARBA" id="ARBA00022989"/>
    </source>
</evidence>
<feature type="transmembrane region" description="Helical" evidence="12">
    <location>
        <begin position="871"/>
        <end position="890"/>
    </location>
</feature>
<evidence type="ECO:0000256" key="6">
    <source>
        <dbReference type="ARBA" id="ARBA00022741"/>
    </source>
</evidence>
<dbReference type="Proteomes" id="UP000011666">
    <property type="component" value="Unassembled WGS sequence"/>
</dbReference>
<evidence type="ECO:0000256" key="9">
    <source>
        <dbReference type="ARBA" id="ARBA00023136"/>
    </source>
</evidence>
<feature type="domain" description="ABC transmembrane type-1" evidence="14">
    <location>
        <begin position="627"/>
        <end position="902"/>
    </location>
</feature>
<evidence type="ECO:0000259" key="13">
    <source>
        <dbReference type="PROSITE" id="PS50893"/>
    </source>
</evidence>
<organism evidence="15 16">
    <name type="scientific">Gordonia soli NBRC 108243</name>
    <dbReference type="NCBI Taxonomy" id="1223545"/>
    <lineage>
        <taxon>Bacteria</taxon>
        <taxon>Bacillati</taxon>
        <taxon>Actinomycetota</taxon>
        <taxon>Actinomycetes</taxon>
        <taxon>Mycobacteriales</taxon>
        <taxon>Gordoniaceae</taxon>
        <taxon>Gordonia</taxon>
    </lineage>
</organism>
<name>M0QPX5_9ACTN</name>
<evidence type="ECO:0000256" key="10">
    <source>
        <dbReference type="ARBA" id="ARBA00023455"/>
    </source>
</evidence>
<keyword evidence="8 12" id="KW-1133">Transmembrane helix</keyword>
<accession>M0QPX5</accession>
<evidence type="ECO:0000256" key="3">
    <source>
        <dbReference type="ARBA" id="ARBA00022475"/>
    </source>
</evidence>
<dbReference type="GO" id="GO:0016887">
    <property type="term" value="F:ATP hydrolysis activity"/>
    <property type="evidence" value="ECO:0007669"/>
    <property type="project" value="InterPro"/>
</dbReference>
<dbReference type="InterPro" id="IPR003439">
    <property type="entry name" value="ABC_transporter-like_ATP-bd"/>
</dbReference>
<dbReference type="InterPro" id="IPR011527">
    <property type="entry name" value="ABC1_TM_dom"/>
</dbReference>
<feature type="domain" description="ABC transmembrane type-1" evidence="14">
    <location>
        <begin position="1"/>
        <end position="281"/>
    </location>
</feature>
<evidence type="ECO:0000256" key="2">
    <source>
        <dbReference type="ARBA" id="ARBA00022448"/>
    </source>
</evidence>
<feature type="transmembrane region" description="Helical" evidence="12">
    <location>
        <begin position="139"/>
        <end position="157"/>
    </location>
</feature>
<comment type="similarity">
    <text evidence="10">Belongs to the ABC transporter superfamily. Siderophore-Fe(3+) uptake transporter (SIUT) (TC 3.A.1.21) family.</text>
</comment>
<feature type="transmembrane region" description="Helical" evidence="12">
    <location>
        <begin position="845"/>
        <end position="865"/>
    </location>
</feature>
<feature type="transmembrane region" description="Helical" evidence="12">
    <location>
        <begin position="219"/>
        <end position="242"/>
    </location>
</feature>
<evidence type="ECO:0000256" key="4">
    <source>
        <dbReference type="ARBA" id="ARBA00022519"/>
    </source>
</evidence>
<keyword evidence="4" id="KW-0997">Cell inner membrane</keyword>
<keyword evidence="2" id="KW-0813">Transport</keyword>
<dbReference type="SUPFAM" id="SSF52540">
    <property type="entry name" value="P-loop containing nucleoside triphosphate hydrolases"/>
    <property type="match status" value="2"/>
</dbReference>
<evidence type="ECO:0000259" key="14">
    <source>
        <dbReference type="PROSITE" id="PS50929"/>
    </source>
</evidence>
<dbReference type="InterPro" id="IPR017871">
    <property type="entry name" value="ABC_transporter-like_CS"/>
</dbReference>
<dbReference type="PANTHER" id="PTHR43394">
    <property type="entry name" value="ATP-DEPENDENT PERMEASE MDL1, MITOCHONDRIAL"/>
    <property type="match status" value="1"/>
</dbReference>
<evidence type="ECO:0000256" key="5">
    <source>
        <dbReference type="ARBA" id="ARBA00022692"/>
    </source>
</evidence>
<dbReference type="FunFam" id="3.40.50.300:FF:000221">
    <property type="entry name" value="Multidrug ABC transporter ATP-binding protein"/>
    <property type="match status" value="2"/>
</dbReference>
<protein>
    <submittedName>
        <fullName evidence="15">Putative ABC transporter permease/ATP-binding protein</fullName>
    </submittedName>
</protein>
<gene>
    <name evidence="15" type="ORF">GS4_33_01170</name>
</gene>
<evidence type="ECO:0000256" key="7">
    <source>
        <dbReference type="ARBA" id="ARBA00022840"/>
    </source>
</evidence>
<dbReference type="InterPro" id="IPR036640">
    <property type="entry name" value="ABC1_TM_sf"/>
</dbReference>
<dbReference type="InterPro" id="IPR003593">
    <property type="entry name" value="AAA+_ATPase"/>
</dbReference>
<feature type="domain" description="ABC transporter" evidence="13">
    <location>
        <begin position="935"/>
        <end position="1177"/>
    </location>
</feature>
<dbReference type="InterPro" id="IPR027417">
    <property type="entry name" value="P-loop_NTPase"/>
</dbReference>
<keyword evidence="7 15" id="KW-0067">ATP-binding</keyword>
<dbReference type="GO" id="GO:0005886">
    <property type="term" value="C:plasma membrane"/>
    <property type="evidence" value="ECO:0007669"/>
    <property type="project" value="UniProtKB-SubCell"/>
</dbReference>
<dbReference type="Gene3D" id="3.40.50.300">
    <property type="entry name" value="P-loop containing nucleotide triphosphate hydrolases"/>
    <property type="match status" value="2"/>
</dbReference>
<dbReference type="eggNOG" id="COG1132">
    <property type="taxonomic scope" value="Bacteria"/>
</dbReference>
<dbReference type="PROSITE" id="PS50929">
    <property type="entry name" value="ABC_TM1F"/>
    <property type="match status" value="2"/>
</dbReference>
<dbReference type="AlphaFoldDB" id="M0QPX5"/>
<evidence type="ECO:0000313" key="15">
    <source>
        <dbReference type="EMBL" id="GAC70301.1"/>
    </source>
</evidence>
<keyword evidence="6" id="KW-0547">Nucleotide-binding</keyword>
<dbReference type="GO" id="GO:0015421">
    <property type="term" value="F:ABC-type oligopeptide transporter activity"/>
    <property type="evidence" value="ECO:0007669"/>
    <property type="project" value="TreeGrafter"/>
</dbReference>
<keyword evidence="3" id="KW-1003">Cell membrane</keyword>
<dbReference type="Gene3D" id="1.20.1560.10">
    <property type="entry name" value="ABC transporter type 1, transmembrane domain"/>
    <property type="match status" value="2"/>
</dbReference>
<evidence type="ECO:0000256" key="1">
    <source>
        <dbReference type="ARBA" id="ARBA00004429"/>
    </source>
</evidence>
<dbReference type="GO" id="GO:0005524">
    <property type="term" value="F:ATP binding"/>
    <property type="evidence" value="ECO:0007669"/>
    <property type="project" value="UniProtKB-KW"/>
</dbReference>
<feature type="region of interest" description="Disordered" evidence="11">
    <location>
        <begin position="1159"/>
        <end position="1181"/>
    </location>
</feature>
<comment type="subcellular location">
    <subcellularLocation>
        <location evidence="1">Cell inner membrane</location>
        <topology evidence="1">Multi-pass membrane protein</topology>
    </subcellularLocation>
</comment>
<evidence type="ECO:0000313" key="16">
    <source>
        <dbReference type="Proteomes" id="UP000011666"/>
    </source>
</evidence>